<dbReference type="PROSITE" id="PS51318">
    <property type="entry name" value="TAT"/>
    <property type="match status" value="1"/>
</dbReference>
<dbReference type="InterPro" id="IPR029062">
    <property type="entry name" value="Class_I_gatase-like"/>
</dbReference>
<dbReference type="InterPro" id="IPR023294">
    <property type="entry name" value="Tachylectin2"/>
</dbReference>
<evidence type="ECO:0000259" key="2">
    <source>
        <dbReference type="Pfam" id="PF20254"/>
    </source>
</evidence>
<dbReference type="RefSeq" id="WP_065920454.1">
    <property type="nucleotide sequence ID" value="NZ_CP016793.1"/>
</dbReference>
<feature type="domain" description="Tachylectin 2" evidence="1">
    <location>
        <begin position="127"/>
        <end position="317"/>
    </location>
</feature>
<accession>A0A1B2HWL2</accession>
<sequence length="714" mass="78520">MDLGDSENSGVARRTVLQGAAALAGAALVAGPGTARAADDDPEQRLLQIVPGGNGVLYAWYADGRLKWFKHLGRTDGTYNWADGNGREIGLGWQIHTTVLASQDGQVFGFCGDGTLWWHKWVLTNSATGEGYWAPGTNNIIHRGFRDYAAVFGGWDGVFYAVDKQGDLYWFKYKAGDGSNGPGAWAHDGVGQKIASGKRDYDLWWADTDGVIYAVRHGASLHWFRYLAGDGSTGPGAWANDGEGIGIGSGWDWGSSVERFADAGGVFYCVFVNRDPDRPDHELHWYRLTNHRTVDVDGGGTWAAGGTGKLVGTGFTVTRAANLQGYTRWSASQGERLDVAVSTTLDEYRASVLRLNGPVEQGYAAEVWAPRTFRGRRQLLRSGYRANGCGWTTDLSVDIGDWPSGFHVVKLEGAYGMRQYIPFVVKPKQPEHDVALLLPFLTHNAYNHWGGHFQYTWDERPARRKITTNRPFGNAFIEGPGFIDVRFHGDLLLMKWFADNSLGYDCYQDVDLHDPSWLAQYKVLVLASHPEYWTPQMRDAVETYLANGGRVIYTGGNGMYERVDHDPAGFVLHRNDSGHRWLWRDQGRPESAVLGVAYDSWSYMEMKPYVVSAEHPFLEGTGLTVGSEFGHTGYNFAASGWEVDNRAGAGRVEPDAVAFAHGLQDPGHGAEMVVLPKPNGGWVFSVGSLCFNGALADDPAMARILRNAVEAAVR</sequence>
<dbReference type="SUPFAM" id="SSF52317">
    <property type="entry name" value="Class I glutamine amidotransferase-like"/>
    <property type="match status" value="1"/>
</dbReference>
<keyword evidence="4" id="KW-1185">Reference proteome</keyword>
<evidence type="ECO:0008006" key="5">
    <source>
        <dbReference type="Google" id="ProtNLM"/>
    </source>
</evidence>
<proteinExistence type="predicted"/>
<dbReference type="OrthoDB" id="505641at2"/>
<gene>
    <name evidence="3" type="ORF">BBK82_45505</name>
</gene>
<evidence type="ECO:0000313" key="4">
    <source>
        <dbReference type="Proteomes" id="UP000093053"/>
    </source>
</evidence>
<dbReference type="Pfam" id="PF20254">
    <property type="entry name" value="DMFA2_C"/>
    <property type="match status" value="1"/>
</dbReference>
<dbReference type="Pfam" id="PF14517">
    <property type="entry name" value="Tachylectin"/>
    <property type="match status" value="1"/>
</dbReference>
<evidence type="ECO:0000259" key="1">
    <source>
        <dbReference type="Pfam" id="PF14517"/>
    </source>
</evidence>
<protein>
    <recommendedName>
        <fullName evidence="5">Tachylectin 2 domain-containing protein</fullName>
    </recommendedName>
</protein>
<dbReference type="InterPro" id="IPR046540">
    <property type="entry name" value="DMFA2_C"/>
</dbReference>
<organism evidence="3 4">
    <name type="scientific">Lentzea guizhouensis</name>
    <dbReference type="NCBI Taxonomy" id="1586287"/>
    <lineage>
        <taxon>Bacteria</taxon>
        <taxon>Bacillati</taxon>
        <taxon>Actinomycetota</taxon>
        <taxon>Actinomycetes</taxon>
        <taxon>Pseudonocardiales</taxon>
        <taxon>Pseudonocardiaceae</taxon>
        <taxon>Lentzea</taxon>
    </lineage>
</organism>
<evidence type="ECO:0000313" key="3">
    <source>
        <dbReference type="EMBL" id="ANZ42120.1"/>
    </source>
</evidence>
<dbReference type="Gene3D" id="2.115.10.10">
    <property type="entry name" value="Tachylectin 2"/>
    <property type="match status" value="1"/>
</dbReference>
<dbReference type="KEGG" id="led:BBK82_45505"/>
<dbReference type="STRING" id="1586287.BBK82_45505"/>
<dbReference type="Gene3D" id="3.40.50.880">
    <property type="match status" value="1"/>
</dbReference>
<dbReference type="Proteomes" id="UP000093053">
    <property type="component" value="Chromosome"/>
</dbReference>
<dbReference type="InterPro" id="IPR006311">
    <property type="entry name" value="TAT_signal"/>
</dbReference>
<dbReference type="AlphaFoldDB" id="A0A1B2HWL2"/>
<reference evidence="3 4" key="1">
    <citation type="submission" date="2016-07" db="EMBL/GenBank/DDBJ databases">
        <title>Complete genome sequence of the Lentzea guizhouensis DHS C013.</title>
        <authorList>
            <person name="Cao C."/>
        </authorList>
    </citation>
    <scope>NUCLEOTIDE SEQUENCE [LARGE SCALE GENOMIC DNA]</scope>
    <source>
        <strain evidence="3 4">DHS C013</strain>
    </source>
</reference>
<feature type="domain" description="N,N-dimethylformamidase beta subunit-like C-terminal" evidence="2">
    <location>
        <begin position="384"/>
        <end position="696"/>
    </location>
</feature>
<name>A0A1B2HWL2_9PSEU</name>
<dbReference type="EMBL" id="CP016793">
    <property type="protein sequence ID" value="ANZ42120.1"/>
    <property type="molecule type" value="Genomic_DNA"/>
</dbReference>